<evidence type="ECO:0000313" key="1">
    <source>
        <dbReference type="EMBL" id="KAK2034614.1"/>
    </source>
</evidence>
<sequence>MVSRPDRNLCLTRLPVHLRPLENASHLPPRPQIGWFHSLFYGEMSINQLDSLHGATRLAYYNITHVVVLVAVVVVYPSPPPFFSHLILSGGGE</sequence>
<proteinExistence type="predicted"/>
<protein>
    <submittedName>
        <fullName evidence="1">Uncharacterized protein</fullName>
    </submittedName>
</protein>
<gene>
    <name evidence="1" type="ORF">LX32DRAFT_370889</name>
</gene>
<reference evidence="1" key="1">
    <citation type="submission" date="2021-06" db="EMBL/GenBank/DDBJ databases">
        <title>Comparative genomics, transcriptomics and evolutionary studies reveal genomic signatures of adaptation to plant cell wall in hemibiotrophic fungi.</title>
        <authorList>
            <consortium name="DOE Joint Genome Institute"/>
            <person name="Baroncelli R."/>
            <person name="Diaz J.F."/>
            <person name="Benocci T."/>
            <person name="Peng M."/>
            <person name="Battaglia E."/>
            <person name="Haridas S."/>
            <person name="Andreopoulos W."/>
            <person name="Labutti K."/>
            <person name="Pangilinan J."/>
            <person name="Floch G.L."/>
            <person name="Makela M.R."/>
            <person name="Henrissat B."/>
            <person name="Grigoriev I.V."/>
            <person name="Crouch J.A."/>
            <person name="De Vries R.P."/>
            <person name="Sukno S.A."/>
            <person name="Thon M.R."/>
        </authorList>
    </citation>
    <scope>NUCLEOTIDE SEQUENCE</scope>
    <source>
        <strain evidence="1">MAFF235873</strain>
    </source>
</reference>
<evidence type="ECO:0000313" key="2">
    <source>
        <dbReference type="Proteomes" id="UP001232148"/>
    </source>
</evidence>
<keyword evidence="2" id="KW-1185">Reference proteome</keyword>
<comment type="caution">
    <text evidence="1">The sequence shown here is derived from an EMBL/GenBank/DDBJ whole genome shotgun (WGS) entry which is preliminary data.</text>
</comment>
<organism evidence="1 2">
    <name type="scientific">Colletotrichum zoysiae</name>
    <dbReference type="NCBI Taxonomy" id="1216348"/>
    <lineage>
        <taxon>Eukaryota</taxon>
        <taxon>Fungi</taxon>
        <taxon>Dikarya</taxon>
        <taxon>Ascomycota</taxon>
        <taxon>Pezizomycotina</taxon>
        <taxon>Sordariomycetes</taxon>
        <taxon>Hypocreomycetidae</taxon>
        <taxon>Glomerellales</taxon>
        <taxon>Glomerellaceae</taxon>
        <taxon>Colletotrichum</taxon>
        <taxon>Colletotrichum graminicola species complex</taxon>
    </lineage>
</organism>
<accession>A0AAD9HVB1</accession>
<dbReference type="Proteomes" id="UP001232148">
    <property type="component" value="Unassembled WGS sequence"/>
</dbReference>
<dbReference type="EMBL" id="MU842813">
    <property type="protein sequence ID" value="KAK2034614.1"/>
    <property type="molecule type" value="Genomic_DNA"/>
</dbReference>
<name>A0AAD9HVB1_9PEZI</name>
<dbReference type="AlphaFoldDB" id="A0AAD9HVB1"/>